<dbReference type="PANTHER" id="PTHR15487">
    <property type="entry name" value="ADP-RIBOSYLATION FACTOR-LIKE PROTEIN 2-BINDING PROTEIN"/>
    <property type="match status" value="1"/>
</dbReference>
<keyword evidence="10 12" id="KW-0539">Nucleus</keyword>
<sequence>MQRNGKDDREEEQEDTERRTRIFSTPITIDCRRSSDAYRDGSSFQSSGFPFSQYSNPRVRFVPHCNVGFNHGLSWNLSRHDAKGWKSSFCPRLLCLEKRDSPESEEEDFQALQNKFLEKYWNVFEPVEDNKLIYTDIFNEYNKDVEAYIVDYLKKVMPQFTVDTLLHQLNEKQKQTELEGEVFEVLSTITDFLAFKEMFLDYRAMKEGKVADLSCGISITSLKSYNTEDCKDPR</sequence>
<evidence type="ECO:0000256" key="10">
    <source>
        <dbReference type="ARBA" id="ARBA00023242"/>
    </source>
</evidence>
<feature type="region of interest" description="Disordered" evidence="13">
    <location>
        <begin position="1"/>
        <end position="20"/>
    </location>
</feature>
<dbReference type="Gene3D" id="1.20.1520.10">
    <property type="entry name" value="ADP-ribosylation factor-like 2-binding protein, domain"/>
    <property type="match status" value="1"/>
</dbReference>
<dbReference type="InterPro" id="IPR023379">
    <property type="entry name" value="BART_dom"/>
</dbReference>
<evidence type="ECO:0000256" key="8">
    <source>
        <dbReference type="ARBA" id="ARBA00023128"/>
    </source>
</evidence>
<feature type="non-terminal residue" evidence="15">
    <location>
        <position position="234"/>
    </location>
</feature>
<dbReference type="GO" id="GO:0005634">
    <property type="term" value="C:nucleus"/>
    <property type="evidence" value="ECO:0007669"/>
    <property type="project" value="UniProtKB-SubCell"/>
</dbReference>
<dbReference type="Pfam" id="PF11527">
    <property type="entry name" value="ARL2_Bind_BART"/>
    <property type="match status" value="1"/>
</dbReference>
<keyword evidence="9 12" id="KW-0206">Cytoskeleton</keyword>
<comment type="function">
    <text evidence="12">Plays a role as an effector of the ADP-ribosylation factor-like protein 2, ARL2.</text>
</comment>
<keyword evidence="16" id="KW-1185">Reference proteome</keyword>
<comment type="subcellular location">
    <subcellularLocation>
        <location evidence="1 12">Cytoplasm</location>
        <location evidence="1 12">Cytoskeleton</location>
        <location evidence="1 12">Cilium basal body</location>
    </subcellularLocation>
    <subcellularLocation>
        <location evidence="3 12">Cytoplasm</location>
        <location evidence="3 12">Cytoskeleton</location>
        <location evidence="3 12">Microtubule organizing center</location>
        <location evidence="3 12">Centrosome</location>
    </subcellularLocation>
    <subcellularLocation>
        <location evidence="12">Cytoplasm</location>
    </subcellularLocation>
    <subcellularLocation>
        <location evidence="2 12">Nucleus</location>
    </subcellularLocation>
    <subcellularLocation>
        <location evidence="12">Mitochondrion intermembrane space</location>
    </subcellularLocation>
</comment>
<evidence type="ECO:0000256" key="11">
    <source>
        <dbReference type="ARBA" id="ARBA00023273"/>
    </source>
</evidence>
<dbReference type="GO" id="GO:0005758">
    <property type="term" value="C:mitochondrial intermembrane space"/>
    <property type="evidence" value="ECO:0007669"/>
    <property type="project" value="UniProtKB-SubCell"/>
</dbReference>
<evidence type="ECO:0000313" key="15">
    <source>
        <dbReference type="EMBL" id="KAG5316626.1"/>
    </source>
</evidence>
<gene>
    <name evidence="15" type="primary">Arl2bp</name>
    <name evidence="15" type="ORF">G6Z78_0012705</name>
</gene>
<reference evidence="15" key="1">
    <citation type="submission" date="2020-02" db="EMBL/GenBank/DDBJ databases">
        <title>Relaxed selection underlies rapid genomic changes in the transitions from sociality to social parasitism in ants.</title>
        <authorList>
            <person name="Bi X."/>
        </authorList>
    </citation>
    <scope>NUCLEOTIDE SEQUENCE</scope>
    <source>
        <strain evidence="15">BGI-DK2014c</strain>
        <tissue evidence="15">Whole body</tissue>
    </source>
</reference>
<dbReference type="Proteomes" id="UP000668214">
    <property type="component" value="Unassembled WGS sequence"/>
</dbReference>
<dbReference type="InterPro" id="IPR038849">
    <property type="entry name" value="ARL2BP"/>
</dbReference>
<protein>
    <recommendedName>
        <fullName evidence="5 12">ADP-ribosylation factor-like protein 2-binding protein</fullName>
        <shortName evidence="12">ARF-like 2-binding protein</shortName>
    </recommendedName>
</protein>
<evidence type="ECO:0000256" key="5">
    <source>
        <dbReference type="ARBA" id="ARBA00014849"/>
    </source>
</evidence>
<organism evidence="15 16">
    <name type="scientific">Pseudoatta argentina</name>
    <dbReference type="NCBI Taxonomy" id="621737"/>
    <lineage>
        <taxon>Eukaryota</taxon>
        <taxon>Metazoa</taxon>
        <taxon>Ecdysozoa</taxon>
        <taxon>Arthropoda</taxon>
        <taxon>Hexapoda</taxon>
        <taxon>Insecta</taxon>
        <taxon>Pterygota</taxon>
        <taxon>Neoptera</taxon>
        <taxon>Endopterygota</taxon>
        <taxon>Hymenoptera</taxon>
        <taxon>Apocrita</taxon>
        <taxon>Aculeata</taxon>
        <taxon>Formicoidea</taxon>
        <taxon>Formicidae</taxon>
        <taxon>Myrmicinae</taxon>
        <taxon>Pseudoatta</taxon>
    </lineage>
</organism>
<evidence type="ECO:0000256" key="13">
    <source>
        <dbReference type="SAM" id="MobiDB-lite"/>
    </source>
</evidence>
<proteinExistence type="inferred from homology"/>
<evidence type="ECO:0000256" key="2">
    <source>
        <dbReference type="ARBA" id="ARBA00004123"/>
    </source>
</evidence>
<name>A0A836EN22_9HYME</name>
<evidence type="ECO:0000256" key="7">
    <source>
        <dbReference type="ARBA" id="ARBA00023069"/>
    </source>
</evidence>
<accession>A0A836EN22</accession>
<evidence type="ECO:0000256" key="4">
    <source>
        <dbReference type="ARBA" id="ARBA00009880"/>
    </source>
</evidence>
<dbReference type="EMBL" id="JAANIA010002293">
    <property type="protein sequence ID" value="KAG5316626.1"/>
    <property type="molecule type" value="Genomic_DNA"/>
</dbReference>
<evidence type="ECO:0000256" key="12">
    <source>
        <dbReference type="RuleBase" id="RU367099"/>
    </source>
</evidence>
<evidence type="ECO:0000313" key="16">
    <source>
        <dbReference type="Proteomes" id="UP000668214"/>
    </source>
</evidence>
<dbReference type="InterPro" id="IPR042541">
    <property type="entry name" value="BART_sf"/>
</dbReference>
<feature type="domain" description="BART" evidence="14">
    <location>
        <begin position="106"/>
        <end position="207"/>
    </location>
</feature>
<feature type="non-terminal residue" evidence="15">
    <location>
        <position position="1"/>
    </location>
</feature>
<evidence type="ECO:0000256" key="9">
    <source>
        <dbReference type="ARBA" id="ARBA00023212"/>
    </source>
</evidence>
<evidence type="ECO:0000259" key="14">
    <source>
        <dbReference type="Pfam" id="PF11527"/>
    </source>
</evidence>
<dbReference type="GO" id="GO:0005929">
    <property type="term" value="C:cilium"/>
    <property type="evidence" value="ECO:0007669"/>
    <property type="project" value="UniProtKB-UniRule"/>
</dbReference>
<comment type="caution">
    <text evidence="15">The sequence shown here is derived from an EMBL/GenBank/DDBJ whole genome shotgun (WGS) entry which is preliminary data.</text>
</comment>
<keyword evidence="6 12" id="KW-0963">Cytoplasm</keyword>
<evidence type="ECO:0000256" key="1">
    <source>
        <dbReference type="ARBA" id="ARBA00004120"/>
    </source>
</evidence>
<dbReference type="GO" id="GO:0005813">
    <property type="term" value="C:centrosome"/>
    <property type="evidence" value="ECO:0007669"/>
    <property type="project" value="UniProtKB-SubCell"/>
</dbReference>
<dbReference type="PANTHER" id="PTHR15487:SF4">
    <property type="entry name" value="ADP-RIBOSYLATION FACTOR-LIKE PROTEIN 2-BINDING PROTEIN"/>
    <property type="match status" value="1"/>
</dbReference>
<keyword evidence="11 12" id="KW-0966">Cell projection</keyword>
<keyword evidence="8 12" id="KW-0496">Mitochondrion</keyword>
<comment type="similarity">
    <text evidence="4 12">Belongs to the ARL2BP family.</text>
</comment>
<evidence type="ECO:0000256" key="6">
    <source>
        <dbReference type="ARBA" id="ARBA00022490"/>
    </source>
</evidence>
<keyword evidence="7 12" id="KW-0969">Cilium</keyword>
<evidence type="ECO:0000256" key="3">
    <source>
        <dbReference type="ARBA" id="ARBA00004300"/>
    </source>
</evidence>
<dbReference type="AlphaFoldDB" id="A0A836EN22"/>
<dbReference type="GO" id="GO:0051457">
    <property type="term" value="P:maintenance of protein location in nucleus"/>
    <property type="evidence" value="ECO:0007669"/>
    <property type="project" value="TreeGrafter"/>
</dbReference>